<keyword evidence="3" id="KW-1185">Reference proteome</keyword>
<feature type="compositionally biased region" description="Basic and acidic residues" evidence="1">
    <location>
        <begin position="30"/>
        <end position="40"/>
    </location>
</feature>
<dbReference type="Proteomes" id="UP001219518">
    <property type="component" value="Unassembled WGS sequence"/>
</dbReference>
<accession>A0AAE1LB56</accession>
<name>A0AAE1LB56_9NEOP</name>
<dbReference type="EMBL" id="JAHWGI010000292">
    <property type="protein sequence ID" value="KAK3912289.1"/>
    <property type="molecule type" value="Genomic_DNA"/>
</dbReference>
<evidence type="ECO:0000313" key="2">
    <source>
        <dbReference type="EMBL" id="KAK3912289.1"/>
    </source>
</evidence>
<evidence type="ECO:0000313" key="3">
    <source>
        <dbReference type="Proteomes" id="UP001219518"/>
    </source>
</evidence>
<proteinExistence type="predicted"/>
<feature type="compositionally biased region" description="Low complexity" evidence="1">
    <location>
        <begin position="48"/>
        <end position="63"/>
    </location>
</feature>
<reference evidence="2" key="1">
    <citation type="submission" date="2021-07" db="EMBL/GenBank/DDBJ databases">
        <authorList>
            <person name="Catto M.A."/>
            <person name="Jacobson A."/>
            <person name="Kennedy G."/>
            <person name="Labadie P."/>
            <person name="Hunt B.G."/>
            <person name="Srinivasan R."/>
        </authorList>
    </citation>
    <scope>NUCLEOTIDE SEQUENCE</scope>
    <source>
        <strain evidence="2">PL_HMW_Pooled</strain>
        <tissue evidence="2">Head</tissue>
    </source>
</reference>
<gene>
    <name evidence="2" type="ORF">KUF71_021859</name>
</gene>
<reference evidence="2" key="2">
    <citation type="journal article" date="2023" name="BMC Genomics">
        <title>Pest status, molecular evolution, and epigenetic factors derived from the genome assembly of Frankliniella fusca, a thysanopteran phytovirus vector.</title>
        <authorList>
            <person name="Catto M.A."/>
            <person name="Labadie P.E."/>
            <person name="Jacobson A.L."/>
            <person name="Kennedy G.G."/>
            <person name="Srinivasan R."/>
            <person name="Hunt B.G."/>
        </authorList>
    </citation>
    <scope>NUCLEOTIDE SEQUENCE</scope>
    <source>
        <strain evidence="2">PL_HMW_Pooled</strain>
    </source>
</reference>
<feature type="region of interest" description="Disordered" evidence="1">
    <location>
        <begin position="23"/>
        <end position="68"/>
    </location>
</feature>
<organism evidence="2 3">
    <name type="scientific">Frankliniella fusca</name>
    <dbReference type="NCBI Taxonomy" id="407009"/>
    <lineage>
        <taxon>Eukaryota</taxon>
        <taxon>Metazoa</taxon>
        <taxon>Ecdysozoa</taxon>
        <taxon>Arthropoda</taxon>
        <taxon>Hexapoda</taxon>
        <taxon>Insecta</taxon>
        <taxon>Pterygota</taxon>
        <taxon>Neoptera</taxon>
        <taxon>Paraneoptera</taxon>
        <taxon>Thysanoptera</taxon>
        <taxon>Terebrantia</taxon>
        <taxon>Thripoidea</taxon>
        <taxon>Thripidae</taxon>
        <taxon>Frankliniella</taxon>
    </lineage>
</organism>
<evidence type="ECO:0000256" key="1">
    <source>
        <dbReference type="SAM" id="MobiDB-lite"/>
    </source>
</evidence>
<dbReference type="AlphaFoldDB" id="A0AAE1LB56"/>
<sequence>MVSRKTRSVKPVCPCRPCRAIAMEDSGIDSDPKPLQDERLGCGVPIPSFQNSDSSCSSTSVPSPQKTNLKQLHRKLERRIEQAKKVQRLQEYKKSSSLIPIQRLSIPSKSPAPPTSKEHHPLVDWDSEDSEEDINFFPVKMRDGRQELTDTFSIENLPLSGGEEDEDDLDLLPPQKTPRKWGCCSFSACSIL</sequence>
<protein>
    <submittedName>
        <fullName evidence="2">HLA class I histocompatibility antigen, C alpha chain</fullName>
    </submittedName>
</protein>
<feature type="region of interest" description="Disordered" evidence="1">
    <location>
        <begin position="102"/>
        <end position="127"/>
    </location>
</feature>
<comment type="caution">
    <text evidence="2">The sequence shown here is derived from an EMBL/GenBank/DDBJ whole genome shotgun (WGS) entry which is preliminary data.</text>
</comment>